<organism evidence="4 5">
    <name type="scientific">Phyllosticta citrichinensis</name>
    <dbReference type="NCBI Taxonomy" id="1130410"/>
    <lineage>
        <taxon>Eukaryota</taxon>
        <taxon>Fungi</taxon>
        <taxon>Dikarya</taxon>
        <taxon>Ascomycota</taxon>
        <taxon>Pezizomycotina</taxon>
        <taxon>Dothideomycetes</taxon>
        <taxon>Dothideomycetes incertae sedis</taxon>
        <taxon>Botryosphaeriales</taxon>
        <taxon>Phyllostictaceae</taxon>
        <taxon>Phyllosticta</taxon>
    </lineage>
</organism>
<evidence type="ECO:0000256" key="2">
    <source>
        <dbReference type="SAM" id="MobiDB-lite"/>
    </source>
</evidence>
<feature type="region of interest" description="Disordered" evidence="2">
    <location>
        <begin position="1"/>
        <end position="24"/>
    </location>
</feature>
<dbReference type="EMBL" id="JBBWUH010000011">
    <property type="protein sequence ID" value="KAK8154798.1"/>
    <property type="molecule type" value="Genomic_DNA"/>
</dbReference>
<dbReference type="PANTHER" id="PTHR12045:SF3">
    <property type="entry name" value="INACTIVE ALLANTOICASE-RELATED"/>
    <property type="match status" value="1"/>
</dbReference>
<proteinExistence type="inferred from homology"/>
<dbReference type="Pfam" id="PF03561">
    <property type="entry name" value="Allantoicase"/>
    <property type="match status" value="2"/>
</dbReference>
<dbReference type="PANTHER" id="PTHR12045">
    <property type="entry name" value="ALLANTOICASE"/>
    <property type="match status" value="1"/>
</dbReference>
<accession>A0ABR1XHI8</accession>
<evidence type="ECO:0000259" key="3">
    <source>
        <dbReference type="Pfam" id="PF03561"/>
    </source>
</evidence>
<comment type="similarity">
    <text evidence="1">Belongs to the allantoicase family.</text>
</comment>
<keyword evidence="5" id="KW-1185">Reference proteome</keyword>
<comment type="caution">
    <text evidence="4">The sequence shown here is derived from an EMBL/GenBank/DDBJ whole genome shotgun (WGS) entry which is preliminary data.</text>
</comment>
<dbReference type="HAMAP" id="MF_00813">
    <property type="entry name" value="Allantoicase"/>
    <property type="match status" value="1"/>
</dbReference>
<feature type="domain" description="Allantoicase" evidence="3">
    <location>
        <begin position="65"/>
        <end position="221"/>
    </location>
</feature>
<gene>
    <name evidence="4" type="ORF">IWX90DRAFT_444286</name>
</gene>
<dbReference type="InterPro" id="IPR008979">
    <property type="entry name" value="Galactose-bd-like_sf"/>
</dbReference>
<feature type="domain" description="Allantoicase" evidence="3">
    <location>
        <begin position="241"/>
        <end position="382"/>
    </location>
</feature>
<dbReference type="InterPro" id="IPR005164">
    <property type="entry name" value="Allantoicase"/>
</dbReference>
<name>A0ABR1XHI8_9PEZI</name>
<dbReference type="Gene3D" id="2.60.120.260">
    <property type="entry name" value="Galactose-binding domain-like"/>
    <property type="match status" value="2"/>
</dbReference>
<dbReference type="NCBIfam" id="TIGR02961">
    <property type="entry name" value="allantoicase"/>
    <property type="match status" value="1"/>
</dbReference>
<dbReference type="InterPro" id="IPR015908">
    <property type="entry name" value="Allantoicase_dom"/>
</dbReference>
<protein>
    <submittedName>
        <fullName evidence="4">Galactose-binding domain-like protein</fullName>
    </submittedName>
</protein>
<dbReference type="Proteomes" id="UP001456524">
    <property type="component" value="Unassembled WGS sequence"/>
</dbReference>
<evidence type="ECO:0000256" key="1">
    <source>
        <dbReference type="ARBA" id="ARBA00009242"/>
    </source>
</evidence>
<reference evidence="4 5" key="1">
    <citation type="journal article" date="2022" name="G3 (Bethesda)">
        <title>Enemy or ally: a genomic approach to elucidate the lifestyle of Phyllosticta citrichinaensis.</title>
        <authorList>
            <person name="Buijs V.A."/>
            <person name="Groenewald J.Z."/>
            <person name="Haridas S."/>
            <person name="LaButti K.M."/>
            <person name="Lipzen A."/>
            <person name="Martin F.M."/>
            <person name="Barry K."/>
            <person name="Grigoriev I.V."/>
            <person name="Crous P.W."/>
            <person name="Seidl M.F."/>
        </authorList>
    </citation>
    <scope>NUCLEOTIDE SEQUENCE [LARGE SCALE GENOMIC DNA]</scope>
    <source>
        <strain evidence="4 5">CBS 129764</strain>
    </source>
</reference>
<evidence type="ECO:0000313" key="4">
    <source>
        <dbReference type="EMBL" id="KAK8154798.1"/>
    </source>
</evidence>
<sequence length="385" mass="42508">MPPKSHSSSAFTEPQAPSSASGTFFEKKSDKMFGFGGEEVTKLEVENIDKTFSGKSIDLISKPLGSEVLAVSDEWFAEAENLINPKAPIRRPGVFTHAGAWYDGWETRRHNPEEFDWAVIKLGVASGKVKGVEIDTAFFDGNHAPEIAVQGFFAGSNEDADELVKDPEFGGWETILSKQECGPSQRHGWLLAKEMEKAYTHVRLQMFPDGGIARFRLFGSVVPVFPASVDEAFDLAAAVNGGVAIACSDQHFGTKDNLLLPGRGVDMGDGWETKRTRGEHIDWTIVRLGTPAEIERVVVDTAHFRGNFPKQVQIFAGDFQQDPGHEDAGWVEILEPIGTGPDQEHEYDEEVLKDVKVKAYSHVKLVIIPDGGVKRLRVFGKRRAW</sequence>
<feature type="compositionally biased region" description="Polar residues" evidence="2">
    <location>
        <begin position="1"/>
        <end position="22"/>
    </location>
</feature>
<dbReference type="SUPFAM" id="SSF49785">
    <property type="entry name" value="Galactose-binding domain-like"/>
    <property type="match status" value="2"/>
</dbReference>
<dbReference type="PIRSF" id="PIRSF016516">
    <property type="entry name" value="Allantoicase"/>
    <property type="match status" value="1"/>
</dbReference>
<evidence type="ECO:0000313" key="5">
    <source>
        <dbReference type="Proteomes" id="UP001456524"/>
    </source>
</evidence>